<organism evidence="11 12">
    <name type="scientific">Kribbella antiqua</name>
    <dbReference type="NCBI Taxonomy" id="2512217"/>
    <lineage>
        <taxon>Bacteria</taxon>
        <taxon>Bacillati</taxon>
        <taxon>Actinomycetota</taxon>
        <taxon>Actinomycetes</taxon>
        <taxon>Propionibacteriales</taxon>
        <taxon>Kribbellaceae</taxon>
        <taxon>Kribbella</taxon>
    </lineage>
</organism>
<gene>
    <name evidence="11" type="ORF">EV646_101999</name>
</gene>
<accession>A0A4R2J1G2</accession>
<dbReference type="GO" id="GO:0000155">
    <property type="term" value="F:phosphorelay sensor kinase activity"/>
    <property type="evidence" value="ECO:0007669"/>
    <property type="project" value="InterPro"/>
</dbReference>
<evidence type="ECO:0000313" key="11">
    <source>
        <dbReference type="EMBL" id="TCO52003.1"/>
    </source>
</evidence>
<dbReference type="EC" id="2.7.13.3" evidence="2"/>
<reference evidence="11 12" key="1">
    <citation type="journal article" date="2015" name="Stand. Genomic Sci.">
        <title>Genomic Encyclopedia of Bacterial and Archaeal Type Strains, Phase III: the genomes of soil and plant-associated and newly described type strains.</title>
        <authorList>
            <person name="Whitman W.B."/>
            <person name="Woyke T."/>
            <person name="Klenk H.P."/>
            <person name="Zhou Y."/>
            <person name="Lilburn T.G."/>
            <person name="Beck B.J."/>
            <person name="De Vos P."/>
            <person name="Vandamme P."/>
            <person name="Eisen J.A."/>
            <person name="Garrity G."/>
            <person name="Hugenholtz P."/>
            <person name="Kyrpides N.C."/>
        </authorList>
    </citation>
    <scope>NUCLEOTIDE SEQUENCE [LARGE SCALE GENOMIC DNA]</scope>
    <source>
        <strain evidence="11 12">VKM Ac-2541</strain>
    </source>
</reference>
<dbReference type="Proteomes" id="UP000295573">
    <property type="component" value="Unassembled WGS sequence"/>
</dbReference>
<evidence type="ECO:0000256" key="6">
    <source>
        <dbReference type="ARBA" id="ARBA00022777"/>
    </source>
</evidence>
<sequence length="573" mass="59895">MIRWLLPVLGAAAAAAAIGAMSTTDQLVTSYADLSGGFAAATLVAGLGLVAVGTFAVWDRTVGAAGQLSVVAGLGWLAPTWIGWSGGPQLARSLGMVVAPLMLPALVHLVVAYPSGRGASTWSRLAISFGWSIAVGLSVVRAGIRDPFLDPYCWNNCTANAFLVHPYPALARDIDEFWLRFLLAAGAVTLGIAGWWLAHSGRAARAASWLVVIPAAVAVAGQAAYATAVLRDPIEDPTKVEFRSIYAAQATALSCLAIGLGWAVLRARHRRSAVARLADDLGAAPPPGSLQTALARTLGDASVRVFYWMPGSRHYVDAGGQPLMPQSGGGRAVTSVVRHGQPVALVEHDPGGYDAAELAEQIGSAARLAIDNERLAAEVHAQMEDLRSSRTRIVEAADATRRHLERDLHDGAQQRLLACTYELRLARTATTSPDLAAAIDTALAEAQTALAELRELANGIFPAILDEAGLESALWSLAEEATYPVELTTVPPERLPAAVERAVYLVVAGMVEAASSSLSVAVTCAGNWLVVDVRGAVGEFPEHLADRVGAIGGSMDSQAGRLRAKIPCGRGSD</sequence>
<proteinExistence type="predicted"/>
<evidence type="ECO:0000313" key="12">
    <source>
        <dbReference type="Proteomes" id="UP000295573"/>
    </source>
</evidence>
<dbReference type="Gene3D" id="6.10.250.2870">
    <property type="match status" value="1"/>
</dbReference>
<keyword evidence="9" id="KW-1133">Transmembrane helix</keyword>
<dbReference type="OrthoDB" id="3217947at2"/>
<dbReference type="RefSeq" id="WP_132144267.1">
    <property type="nucleotide sequence ID" value="NZ_SLWR01000001.1"/>
</dbReference>
<protein>
    <recommendedName>
        <fullName evidence="2">histidine kinase</fullName>
        <ecNumber evidence="2">2.7.13.3</ecNumber>
    </recommendedName>
</protein>
<keyword evidence="4" id="KW-0808">Transferase</keyword>
<keyword evidence="3" id="KW-0597">Phosphoprotein</keyword>
<comment type="caution">
    <text evidence="11">The sequence shown here is derived from an EMBL/GenBank/DDBJ whole genome shotgun (WGS) entry which is preliminary data.</text>
</comment>
<keyword evidence="9" id="KW-0812">Transmembrane</keyword>
<keyword evidence="6 11" id="KW-0418">Kinase</keyword>
<evidence type="ECO:0000256" key="4">
    <source>
        <dbReference type="ARBA" id="ARBA00022679"/>
    </source>
</evidence>
<keyword evidence="7" id="KW-0067">ATP-binding</keyword>
<dbReference type="InterPro" id="IPR011712">
    <property type="entry name" value="Sig_transdc_His_kin_sub3_dim/P"/>
</dbReference>
<evidence type="ECO:0000256" key="5">
    <source>
        <dbReference type="ARBA" id="ARBA00022741"/>
    </source>
</evidence>
<feature type="transmembrane region" description="Helical" evidence="9">
    <location>
        <begin position="65"/>
        <end position="84"/>
    </location>
</feature>
<evidence type="ECO:0000256" key="7">
    <source>
        <dbReference type="ARBA" id="ARBA00022840"/>
    </source>
</evidence>
<dbReference type="Pfam" id="PF07730">
    <property type="entry name" value="HisKA_3"/>
    <property type="match status" value="1"/>
</dbReference>
<dbReference type="GO" id="GO:0005524">
    <property type="term" value="F:ATP binding"/>
    <property type="evidence" value="ECO:0007669"/>
    <property type="project" value="UniProtKB-KW"/>
</dbReference>
<feature type="transmembrane region" description="Helical" evidence="9">
    <location>
        <begin position="125"/>
        <end position="144"/>
    </location>
</feature>
<name>A0A4R2J1G2_9ACTN</name>
<evidence type="ECO:0000256" key="9">
    <source>
        <dbReference type="SAM" id="Phobius"/>
    </source>
</evidence>
<evidence type="ECO:0000256" key="2">
    <source>
        <dbReference type="ARBA" id="ARBA00012438"/>
    </source>
</evidence>
<feature type="domain" description="Signal transduction histidine kinase subgroup 3 dimerisation and phosphoacceptor" evidence="10">
    <location>
        <begin position="401"/>
        <end position="461"/>
    </location>
</feature>
<evidence type="ECO:0000256" key="1">
    <source>
        <dbReference type="ARBA" id="ARBA00000085"/>
    </source>
</evidence>
<dbReference type="AlphaFoldDB" id="A0A4R2J1G2"/>
<feature type="transmembrane region" description="Helical" evidence="9">
    <location>
        <begin position="90"/>
        <end position="113"/>
    </location>
</feature>
<feature type="transmembrane region" description="Helical" evidence="9">
    <location>
        <begin position="245"/>
        <end position="265"/>
    </location>
</feature>
<dbReference type="InterPro" id="IPR050482">
    <property type="entry name" value="Sensor_HK_TwoCompSys"/>
</dbReference>
<feature type="transmembrane region" description="Helical" evidence="9">
    <location>
        <begin position="36"/>
        <end position="58"/>
    </location>
</feature>
<evidence type="ECO:0000256" key="3">
    <source>
        <dbReference type="ARBA" id="ARBA00022553"/>
    </source>
</evidence>
<keyword evidence="9" id="KW-0472">Membrane</keyword>
<feature type="transmembrane region" description="Helical" evidence="9">
    <location>
        <begin position="206"/>
        <end position="225"/>
    </location>
</feature>
<dbReference type="EMBL" id="SLWR01000001">
    <property type="protein sequence ID" value="TCO52003.1"/>
    <property type="molecule type" value="Genomic_DNA"/>
</dbReference>
<evidence type="ECO:0000256" key="8">
    <source>
        <dbReference type="ARBA" id="ARBA00023012"/>
    </source>
</evidence>
<dbReference type="PANTHER" id="PTHR24421">
    <property type="entry name" value="NITRATE/NITRITE SENSOR PROTEIN NARX-RELATED"/>
    <property type="match status" value="1"/>
</dbReference>
<dbReference type="GO" id="GO:0046983">
    <property type="term" value="F:protein dimerization activity"/>
    <property type="evidence" value="ECO:0007669"/>
    <property type="project" value="InterPro"/>
</dbReference>
<evidence type="ECO:0000259" key="10">
    <source>
        <dbReference type="Pfam" id="PF07730"/>
    </source>
</evidence>
<comment type="catalytic activity">
    <reaction evidence="1">
        <text>ATP + protein L-histidine = ADP + protein N-phospho-L-histidine.</text>
        <dbReference type="EC" id="2.7.13.3"/>
    </reaction>
</comment>
<feature type="transmembrane region" description="Helical" evidence="9">
    <location>
        <begin position="177"/>
        <end position="197"/>
    </location>
</feature>
<keyword evidence="12" id="KW-1185">Reference proteome</keyword>
<keyword evidence="8" id="KW-0902">Two-component regulatory system</keyword>
<dbReference type="GO" id="GO:0016020">
    <property type="term" value="C:membrane"/>
    <property type="evidence" value="ECO:0007669"/>
    <property type="project" value="InterPro"/>
</dbReference>
<keyword evidence="5" id="KW-0547">Nucleotide-binding</keyword>
<dbReference type="PANTHER" id="PTHR24421:SF10">
    <property type="entry name" value="NITRATE_NITRITE SENSOR PROTEIN NARQ"/>
    <property type="match status" value="1"/>
</dbReference>